<evidence type="ECO:0008006" key="4">
    <source>
        <dbReference type="Google" id="ProtNLM"/>
    </source>
</evidence>
<dbReference type="GO" id="GO:0031573">
    <property type="term" value="P:mitotic intra-S DNA damage checkpoint signaling"/>
    <property type="evidence" value="ECO:0007669"/>
    <property type="project" value="TreeGrafter"/>
</dbReference>
<dbReference type="SUPFAM" id="SSF55979">
    <property type="entry name" value="DNA clamp"/>
    <property type="match status" value="1"/>
</dbReference>
<dbReference type="GO" id="GO:0030896">
    <property type="term" value="C:checkpoint clamp complex"/>
    <property type="evidence" value="ECO:0007669"/>
    <property type="project" value="InterPro"/>
</dbReference>
<feature type="region of interest" description="Disordered" evidence="1">
    <location>
        <begin position="263"/>
        <end position="286"/>
    </location>
</feature>
<dbReference type="Gene3D" id="3.70.10.10">
    <property type="match status" value="1"/>
</dbReference>
<organism evidence="2 3">
    <name type="scientific">Anopheles atroparvus</name>
    <name type="common">European mosquito</name>
    <dbReference type="NCBI Taxonomy" id="41427"/>
    <lineage>
        <taxon>Eukaryota</taxon>
        <taxon>Metazoa</taxon>
        <taxon>Ecdysozoa</taxon>
        <taxon>Arthropoda</taxon>
        <taxon>Hexapoda</taxon>
        <taxon>Insecta</taxon>
        <taxon>Pterygota</taxon>
        <taxon>Neoptera</taxon>
        <taxon>Endopterygota</taxon>
        <taxon>Diptera</taxon>
        <taxon>Nematocera</taxon>
        <taxon>Culicoidea</taxon>
        <taxon>Culicidae</taxon>
        <taxon>Anophelinae</taxon>
        <taxon>Anopheles</taxon>
    </lineage>
</organism>
<reference evidence="2" key="1">
    <citation type="submission" date="2024-04" db="UniProtKB">
        <authorList>
            <consortium name="EnsemblMetazoa"/>
        </authorList>
    </citation>
    <scope>IDENTIFICATION</scope>
    <source>
        <strain evidence="2">EBRO</strain>
    </source>
</reference>
<keyword evidence="3" id="KW-1185">Reference proteome</keyword>
<accession>A0AAG5CZJ4</accession>
<dbReference type="Proteomes" id="UP000075880">
    <property type="component" value="Unassembled WGS sequence"/>
</dbReference>
<name>A0AAG5CZJ4_ANOAO</name>
<dbReference type="InterPro" id="IPR007268">
    <property type="entry name" value="Rad9/Ddc1"/>
</dbReference>
<evidence type="ECO:0000256" key="1">
    <source>
        <dbReference type="SAM" id="MobiDB-lite"/>
    </source>
</evidence>
<feature type="region of interest" description="Disordered" evidence="1">
    <location>
        <begin position="322"/>
        <end position="350"/>
    </location>
</feature>
<sequence length="554" mass="61663">MNFMLPGANVKMLARTVNCFSKLGNEIFFEATPDGLELKTINTTATAYAVAQFKQNFFISFQQGNADTPDENSCKISVKPILKIFKSLSTIQTCKIWLDVAQSKIIFQFRCKSEILKTHKIYLLEKEHINPLNLPQTFPSVIIGNHKAFSNMLLHLHHSVDEITFDLKEDKTIVSNYIEKEELDRTTLRSALTVDTSTFQSYQLDQKVRLTFCYKEFKAITTFASFTRLDIQISFSKAGSPLMIQMNKSGIVQVKVILATMPPPSHLHRRRPNRRNDSSWNTANRSVQMDGEGINTLLTEDITHDTEGSQNANSSLRLHVTNSDNGQNIATGQHRNSSQGTSNVNAKRTVQDVVNAKLREDSARARSSPMEHPAQLNSVLDRQHKTTDRATLLSEPSSETLFNTNTDNCPFLSGINFPTANGNNLNSLASVTGATVGANSEGNARPVEVMVTDSDNDLCELGEPISASVFSRKRNMADSPPESAKQPKKTKATEKPTTEVVPESPEVIEERKRKQAKLRHIFRRCFEPTFDPALQPGCSQIFAANSDSEGDSSS</sequence>
<dbReference type="Pfam" id="PF04139">
    <property type="entry name" value="Rad9"/>
    <property type="match status" value="1"/>
</dbReference>
<dbReference type="EnsemblMetazoa" id="ENSAATROPT004451">
    <property type="protein sequence ID" value="ENSAATROPP004266"/>
    <property type="gene ID" value="ENSAATROPG003532"/>
</dbReference>
<dbReference type="GO" id="GO:0071479">
    <property type="term" value="P:cellular response to ionizing radiation"/>
    <property type="evidence" value="ECO:0007669"/>
    <property type="project" value="TreeGrafter"/>
</dbReference>
<dbReference type="GO" id="GO:0000076">
    <property type="term" value="P:DNA replication checkpoint signaling"/>
    <property type="evidence" value="ECO:0007669"/>
    <property type="project" value="TreeGrafter"/>
</dbReference>
<dbReference type="PANTHER" id="PTHR15237:SF0">
    <property type="entry name" value="CELL CYCLE CHECKPOINT CONTROL PROTEIN"/>
    <property type="match status" value="1"/>
</dbReference>
<dbReference type="GO" id="GO:0006281">
    <property type="term" value="P:DNA repair"/>
    <property type="evidence" value="ECO:0007669"/>
    <property type="project" value="TreeGrafter"/>
</dbReference>
<protein>
    <recommendedName>
        <fullName evidence="4">Cell cycle checkpoint control protein</fullName>
    </recommendedName>
</protein>
<evidence type="ECO:0000313" key="3">
    <source>
        <dbReference type="Proteomes" id="UP000075880"/>
    </source>
</evidence>
<proteinExistence type="predicted"/>
<feature type="compositionally biased region" description="Polar residues" evidence="1">
    <location>
        <begin position="322"/>
        <end position="348"/>
    </location>
</feature>
<evidence type="ECO:0000313" key="2">
    <source>
        <dbReference type="EnsemblMetazoa" id="ENSAATROPP004266"/>
    </source>
</evidence>
<dbReference type="PANTHER" id="PTHR15237">
    <property type="entry name" value="DNA REPAIR PROTEIN RAD9"/>
    <property type="match status" value="1"/>
</dbReference>
<dbReference type="InterPro" id="IPR046938">
    <property type="entry name" value="DNA_clamp_sf"/>
</dbReference>
<dbReference type="AlphaFoldDB" id="A0AAG5CZJ4"/>
<feature type="region of interest" description="Disordered" evidence="1">
    <location>
        <begin position="469"/>
        <end position="514"/>
    </location>
</feature>